<protein>
    <submittedName>
        <fullName evidence="1">Uncharacterized protein</fullName>
    </submittedName>
</protein>
<comment type="caution">
    <text evidence="1">The sequence shown here is derived from an EMBL/GenBank/DDBJ whole genome shotgun (WGS) entry which is preliminary data.</text>
</comment>
<name>A0ACC2M2A8_PERAE</name>
<sequence length="368" mass="42419">MDTLSLLKNLNKYKNVEGKIHSQLIDLLRQSGAKYVVDLYRPFWANFQTGQGLELASNECDPPTLWPICPLRIEDGGTLSNLLNERHWDETLVPRGPSNSALPASAPLPLGYLLSHFPSLSRVLLVDMASQKKRTCHRDSFDRARFLNQDGQNFFLNKYQHCSIVPERIVMYNELHDTDFCLWMQQREWFTLYDVGYHIVVNWVREFYSNMHDVSDNSFKTYVREQELNITPNLLSQVLEIDSVEGAHFPIVNNRQINYNLVAKELTGKPVAWVGGDIAHHKLTESYRLLNIFIRHNVSPKVSKRVTKEDGYLLYCIETQRRVDLPLVVFRRMAKVHNASHNAALPFLGVISKLLVDMGKLAEPNENI</sequence>
<feature type="non-terminal residue" evidence="1">
    <location>
        <position position="368"/>
    </location>
</feature>
<accession>A0ACC2M2A8</accession>
<reference evidence="1 2" key="1">
    <citation type="journal article" date="2022" name="Hortic Res">
        <title>A haplotype resolved chromosomal level avocado genome allows analysis of novel avocado genes.</title>
        <authorList>
            <person name="Nath O."/>
            <person name="Fletcher S.J."/>
            <person name="Hayward A."/>
            <person name="Shaw L.M."/>
            <person name="Masouleh A.K."/>
            <person name="Furtado A."/>
            <person name="Henry R.J."/>
            <person name="Mitter N."/>
        </authorList>
    </citation>
    <scope>NUCLEOTIDE SEQUENCE [LARGE SCALE GENOMIC DNA]</scope>
    <source>
        <strain evidence="2">cv. Hass</strain>
    </source>
</reference>
<dbReference type="EMBL" id="CM056813">
    <property type="protein sequence ID" value="KAJ8639724.1"/>
    <property type="molecule type" value="Genomic_DNA"/>
</dbReference>
<dbReference type="Proteomes" id="UP001234297">
    <property type="component" value="Chromosome 5"/>
</dbReference>
<organism evidence="1 2">
    <name type="scientific">Persea americana</name>
    <name type="common">Avocado</name>
    <dbReference type="NCBI Taxonomy" id="3435"/>
    <lineage>
        <taxon>Eukaryota</taxon>
        <taxon>Viridiplantae</taxon>
        <taxon>Streptophyta</taxon>
        <taxon>Embryophyta</taxon>
        <taxon>Tracheophyta</taxon>
        <taxon>Spermatophyta</taxon>
        <taxon>Magnoliopsida</taxon>
        <taxon>Magnoliidae</taxon>
        <taxon>Laurales</taxon>
        <taxon>Lauraceae</taxon>
        <taxon>Persea</taxon>
    </lineage>
</organism>
<evidence type="ECO:0000313" key="2">
    <source>
        <dbReference type="Proteomes" id="UP001234297"/>
    </source>
</evidence>
<proteinExistence type="predicted"/>
<gene>
    <name evidence="1" type="ORF">MRB53_016418</name>
</gene>
<evidence type="ECO:0000313" key="1">
    <source>
        <dbReference type="EMBL" id="KAJ8639724.1"/>
    </source>
</evidence>
<keyword evidence="2" id="KW-1185">Reference proteome</keyword>